<evidence type="ECO:0000256" key="3">
    <source>
        <dbReference type="ARBA" id="ARBA00022517"/>
    </source>
</evidence>
<keyword evidence="4" id="KW-0175">Coiled coil</keyword>
<feature type="compositionally biased region" description="Basic residues" evidence="7">
    <location>
        <begin position="846"/>
        <end position="857"/>
    </location>
</feature>
<dbReference type="Pfam" id="PF05890">
    <property type="entry name" value="Ebp2"/>
    <property type="match status" value="1"/>
</dbReference>
<feature type="region of interest" description="Disordered" evidence="7">
    <location>
        <begin position="532"/>
        <end position="570"/>
    </location>
</feature>
<feature type="compositionally biased region" description="Basic residues" evidence="7">
    <location>
        <begin position="779"/>
        <end position="792"/>
    </location>
</feature>
<keyword evidence="10" id="KW-1185">Reference proteome</keyword>
<evidence type="ECO:0000256" key="4">
    <source>
        <dbReference type="ARBA" id="ARBA00023054"/>
    </source>
</evidence>
<dbReference type="InterPro" id="IPR000504">
    <property type="entry name" value="RRM_dom"/>
</dbReference>
<keyword evidence="3" id="KW-0690">Ribosome biogenesis</keyword>
<feature type="compositionally biased region" description="Basic and acidic residues" evidence="7">
    <location>
        <begin position="793"/>
        <end position="805"/>
    </location>
</feature>
<evidence type="ECO:0000313" key="9">
    <source>
        <dbReference type="EMBL" id="CAE7215227.1"/>
    </source>
</evidence>
<dbReference type="InterPro" id="IPR012677">
    <property type="entry name" value="Nucleotide-bd_a/b_plait_sf"/>
</dbReference>
<dbReference type="Pfam" id="PF00076">
    <property type="entry name" value="RRM_1"/>
    <property type="match status" value="1"/>
</dbReference>
<keyword evidence="5" id="KW-0539">Nucleus</keyword>
<feature type="domain" description="RRM" evidence="8">
    <location>
        <begin position="45"/>
        <end position="119"/>
    </location>
</feature>
<reference evidence="9" key="1">
    <citation type="submission" date="2021-02" db="EMBL/GenBank/DDBJ databases">
        <authorList>
            <person name="Dougan E. K."/>
            <person name="Rhodes N."/>
            <person name="Thang M."/>
            <person name="Chan C."/>
        </authorList>
    </citation>
    <scope>NUCLEOTIDE SEQUENCE</scope>
</reference>
<feature type="region of interest" description="Disordered" evidence="7">
    <location>
        <begin position="593"/>
        <end position="622"/>
    </location>
</feature>
<feature type="region of interest" description="Disordered" evidence="7">
    <location>
        <begin position="638"/>
        <end position="658"/>
    </location>
</feature>
<dbReference type="GO" id="GO:0030687">
    <property type="term" value="C:preribosome, large subunit precursor"/>
    <property type="evidence" value="ECO:0007669"/>
    <property type="project" value="TreeGrafter"/>
</dbReference>
<dbReference type="SUPFAM" id="SSF48452">
    <property type="entry name" value="TPR-like"/>
    <property type="match status" value="1"/>
</dbReference>
<feature type="compositionally biased region" description="Basic and acidic residues" evidence="7">
    <location>
        <begin position="644"/>
        <end position="658"/>
    </location>
</feature>
<organism evidence="9 10">
    <name type="scientific">Symbiodinium natans</name>
    <dbReference type="NCBI Taxonomy" id="878477"/>
    <lineage>
        <taxon>Eukaryota</taxon>
        <taxon>Sar</taxon>
        <taxon>Alveolata</taxon>
        <taxon>Dinophyceae</taxon>
        <taxon>Suessiales</taxon>
        <taxon>Symbiodiniaceae</taxon>
        <taxon>Symbiodinium</taxon>
    </lineage>
</organism>
<accession>A0A812JWB4</accession>
<dbReference type="GO" id="GO:0042273">
    <property type="term" value="P:ribosomal large subunit biogenesis"/>
    <property type="evidence" value="ECO:0007669"/>
    <property type="project" value="TreeGrafter"/>
</dbReference>
<dbReference type="GO" id="GO:0003723">
    <property type="term" value="F:RNA binding"/>
    <property type="evidence" value="ECO:0007669"/>
    <property type="project" value="UniProtKB-UniRule"/>
</dbReference>
<evidence type="ECO:0000256" key="7">
    <source>
        <dbReference type="SAM" id="MobiDB-lite"/>
    </source>
</evidence>
<feature type="compositionally biased region" description="Basic residues" evidence="7">
    <location>
        <begin position="892"/>
        <end position="917"/>
    </location>
</feature>
<name>A0A812JWB4_9DINO</name>
<dbReference type="GO" id="GO:0005730">
    <property type="term" value="C:nucleolus"/>
    <property type="evidence" value="ECO:0007669"/>
    <property type="project" value="UniProtKB-SubCell"/>
</dbReference>
<sequence>MGKRSKECVEEDEADEEQPTKKLQTEPPEYEDPALDNDDGEPTQFSVSIGGLSFDTKRAAVRKACAKFGEVVTVRRWVRGAPRRADVSFSSAEEMEAAIQGMEGKELDGRTVKAKATPKEEEVEKVAVAEAEEEGEHNRAVQIAVGHRVLDKAAESAATCCTRLCQNTRRELDKFKAHAKTVCCTPSLLQSKSHTFELVFAFLTNSSEGHRFKVTRFSKENSVTFTVFSLDNVIVFGAYLLAAAGYSSISSVWDIDEEKLLRHFCLEDECKEVLAWLTEKDYKRPEAFAERLALSRRLREASNERVKESDIREAMMLALGSLHCLDFNKGQSVLQSEEQKKEALDATVPVLSNLSYIFLKRNDSHNSVRAATLGLTFCDRLADAPLPMRAKLLFRRGLGRCQAKDYTEASQDFLGAARILPEDREIRKALEECKESARKQNSDSHSRWRGMMTSGADKLKASARRCSRRARRQMREVLSMLAEPLLAQRSTGFVKLPEALPEYQPDDRKVSDRPSLGGPKFMITVQLRHRPPRRPTTDAAWVQFQSSPSEAEKLRRNAQRSASPSMHGRIDTSKIKQADVVIPVWALCTAAASPKGAMGRGKPRREKPEAPVGGPELADSDVEEADIEALARSKLGPGEFILGEEPKPPQDESAEVKDTAKRGVCLAPLLLQRLGEIEYKVPEGAKRVPWIDTMAIDGQNNLPKGVTAKDGVKLESAFLGMAAEAAAEGYRRLRVMKIPCTRPNDFYAEMMRPDKQMYRVRQQAAEEERRIKIVEDRKKHQASKKFAKKAKAKKLEARAQEKRTSLEQIANWRARKKSEGNNTDDQDLEEILSRQGKKKEQDGKGKGKGKAMKSAKRRSLDEKYGFGGKKKRSKQNDKSSTHDMSASPWGKGKAKGKGRGKGKGKGKGKGPGNKRKR</sequence>
<dbReference type="OrthoDB" id="443772at2759"/>
<dbReference type="PANTHER" id="PTHR13028:SF0">
    <property type="entry name" value="RRNA-PROCESSING PROTEIN EBP2-RELATED"/>
    <property type="match status" value="1"/>
</dbReference>
<dbReference type="Gene3D" id="1.25.40.10">
    <property type="entry name" value="Tetratricopeptide repeat domain"/>
    <property type="match status" value="1"/>
</dbReference>
<feature type="compositionally biased region" description="Acidic residues" evidence="7">
    <location>
        <begin position="28"/>
        <end position="41"/>
    </location>
</feature>
<comment type="subcellular location">
    <subcellularLocation>
        <location evidence="1">Nucleus</location>
        <location evidence="1">Nucleolus</location>
    </subcellularLocation>
</comment>
<dbReference type="AlphaFoldDB" id="A0A812JWB4"/>
<evidence type="ECO:0000256" key="1">
    <source>
        <dbReference type="ARBA" id="ARBA00004604"/>
    </source>
</evidence>
<dbReference type="InterPro" id="IPR008610">
    <property type="entry name" value="Ebp2"/>
</dbReference>
<evidence type="ECO:0000259" key="8">
    <source>
        <dbReference type="PROSITE" id="PS50102"/>
    </source>
</evidence>
<evidence type="ECO:0000256" key="6">
    <source>
        <dbReference type="PROSITE-ProRule" id="PRU00176"/>
    </source>
</evidence>
<dbReference type="GO" id="GO:0006364">
    <property type="term" value="P:rRNA processing"/>
    <property type="evidence" value="ECO:0007669"/>
    <property type="project" value="TreeGrafter"/>
</dbReference>
<dbReference type="PROSITE" id="PS50102">
    <property type="entry name" value="RRM"/>
    <property type="match status" value="1"/>
</dbReference>
<dbReference type="GO" id="GO:0034399">
    <property type="term" value="C:nuclear periphery"/>
    <property type="evidence" value="ECO:0007669"/>
    <property type="project" value="TreeGrafter"/>
</dbReference>
<dbReference type="PANTHER" id="PTHR13028">
    <property type="entry name" value="RRNA PROCESSING PROTEIN EBNA1-BINDING PROTEIN-RELATED"/>
    <property type="match status" value="1"/>
</dbReference>
<proteinExistence type="inferred from homology"/>
<comment type="similarity">
    <text evidence="2">Belongs to the EBP2 family.</text>
</comment>
<dbReference type="SUPFAM" id="SSF54928">
    <property type="entry name" value="RNA-binding domain, RBD"/>
    <property type="match status" value="1"/>
</dbReference>
<evidence type="ECO:0000256" key="2">
    <source>
        <dbReference type="ARBA" id="ARBA00007336"/>
    </source>
</evidence>
<gene>
    <name evidence="9" type="primary">EBP2</name>
    <name evidence="9" type="ORF">SNAT2548_LOCUS7533</name>
</gene>
<dbReference type="InterPro" id="IPR035979">
    <property type="entry name" value="RBD_domain_sf"/>
</dbReference>
<feature type="region of interest" description="Disordered" evidence="7">
    <location>
        <begin position="1"/>
        <end position="47"/>
    </location>
</feature>
<dbReference type="SMART" id="SM00360">
    <property type="entry name" value="RRM"/>
    <property type="match status" value="1"/>
</dbReference>
<dbReference type="InterPro" id="IPR011990">
    <property type="entry name" value="TPR-like_helical_dom_sf"/>
</dbReference>
<dbReference type="Gene3D" id="3.30.70.330">
    <property type="match status" value="1"/>
</dbReference>
<keyword evidence="6" id="KW-0694">RNA-binding</keyword>
<dbReference type="EMBL" id="CAJNDS010000524">
    <property type="protein sequence ID" value="CAE7215227.1"/>
    <property type="molecule type" value="Genomic_DNA"/>
</dbReference>
<feature type="region of interest" description="Disordered" evidence="7">
    <location>
        <begin position="774"/>
        <end position="917"/>
    </location>
</feature>
<evidence type="ECO:0000256" key="5">
    <source>
        <dbReference type="ARBA" id="ARBA00023242"/>
    </source>
</evidence>
<dbReference type="Proteomes" id="UP000604046">
    <property type="component" value="Unassembled WGS sequence"/>
</dbReference>
<protein>
    <submittedName>
        <fullName evidence="9">EBP2 protein</fullName>
    </submittedName>
</protein>
<dbReference type="CDD" id="cd00590">
    <property type="entry name" value="RRM_SF"/>
    <property type="match status" value="1"/>
</dbReference>
<comment type="caution">
    <text evidence="9">The sequence shown here is derived from an EMBL/GenBank/DDBJ whole genome shotgun (WGS) entry which is preliminary data.</text>
</comment>
<evidence type="ECO:0000313" key="10">
    <source>
        <dbReference type="Proteomes" id="UP000604046"/>
    </source>
</evidence>